<dbReference type="InterPro" id="IPR018490">
    <property type="entry name" value="cNMP-bd_dom_sf"/>
</dbReference>
<organism evidence="2 3">
    <name type="scientific">Puniceispirillum marinum (strain IMCC1322)</name>
    <dbReference type="NCBI Taxonomy" id="488538"/>
    <lineage>
        <taxon>Bacteria</taxon>
        <taxon>Pseudomonadati</taxon>
        <taxon>Pseudomonadota</taxon>
        <taxon>Alphaproteobacteria</taxon>
        <taxon>Candidatus Puniceispirillales</taxon>
        <taxon>Candidatus Puniceispirillaceae</taxon>
        <taxon>Candidatus Puniceispirillum</taxon>
    </lineage>
</organism>
<dbReference type="InterPro" id="IPR014710">
    <property type="entry name" value="RmlC-like_jellyroll"/>
</dbReference>
<gene>
    <name evidence="2" type="ordered locus">SAR116_2090</name>
</gene>
<dbReference type="CDD" id="cd00038">
    <property type="entry name" value="CAP_ED"/>
    <property type="match status" value="1"/>
</dbReference>
<evidence type="ECO:0000313" key="3">
    <source>
        <dbReference type="Proteomes" id="UP000007460"/>
    </source>
</evidence>
<keyword evidence="3" id="KW-1185">Reference proteome</keyword>
<dbReference type="Proteomes" id="UP000007460">
    <property type="component" value="Chromosome"/>
</dbReference>
<dbReference type="eggNOG" id="COG0664">
    <property type="taxonomic scope" value="Bacteria"/>
</dbReference>
<proteinExistence type="predicted"/>
<dbReference type="STRING" id="488538.SAR116_2090"/>
<dbReference type="OrthoDB" id="3525895at2"/>
<sequence length="112" mass="12886">MRKIEYRALQSVFKSGDLSEDIFFLTKGEVGIFLPDNNTKDPNFIIGENEIFGEMGVIEDELRMGEARCMTACEILAVSKKEFDDKVSQSDLFVRGVLRILSYRLRTLQKNR</sequence>
<evidence type="ECO:0000313" key="2">
    <source>
        <dbReference type="EMBL" id="ADE40333.1"/>
    </source>
</evidence>
<protein>
    <recommendedName>
        <fullName evidence="1">Cyclic nucleotide-binding domain-containing protein</fullName>
    </recommendedName>
</protein>
<dbReference type="InterPro" id="IPR000595">
    <property type="entry name" value="cNMP-bd_dom"/>
</dbReference>
<dbReference type="AlphaFoldDB" id="D5BNE0"/>
<dbReference type="Gene3D" id="2.60.120.10">
    <property type="entry name" value="Jelly Rolls"/>
    <property type="match status" value="1"/>
</dbReference>
<name>D5BNE0_PUNMI</name>
<accession>D5BNE0</accession>
<reference evidence="2 3" key="1">
    <citation type="journal article" date="2010" name="J. Bacteriol.">
        <title>Complete genome sequence of "Candidatus Puniceispirillum marinum" IMCC1322, a representative of the SAR116 clade in the Alphaproteobacteria.</title>
        <authorList>
            <person name="Oh H.M."/>
            <person name="Kwon K.K."/>
            <person name="Kang I."/>
            <person name="Kang S.G."/>
            <person name="Lee J.H."/>
            <person name="Kim S.J."/>
            <person name="Cho J.C."/>
        </authorList>
    </citation>
    <scope>NUCLEOTIDE SEQUENCE [LARGE SCALE GENOMIC DNA]</scope>
    <source>
        <strain evidence="2 3">IMCC1322</strain>
    </source>
</reference>
<dbReference type="PROSITE" id="PS50042">
    <property type="entry name" value="CNMP_BINDING_3"/>
    <property type="match status" value="1"/>
</dbReference>
<feature type="domain" description="Cyclic nucleotide-binding" evidence="1">
    <location>
        <begin position="1"/>
        <end position="83"/>
    </location>
</feature>
<dbReference type="KEGG" id="apb:SAR116_2090"/>
<dbReference type="SUPFAM" id="SSF51206">
    <property type="entry name" value="cAMP-binding domain-like"/>
    <property type="match status" value="1"/>
</dbReference>
<dbReference type="Pfam" id="PF00027">
    <property type="entry name" value="cNMP_binding"/>
    <property type="match status" value="1"/>
</dbReference>
<dbReference type="EMBL" id="CP001751">
    <property type="protein sequence ID" value="ADE40333.1"/>
    <property type="molecule type" value="Genomic_DNA"/>
</dbReference>
<dbReference type="RefSeq" id="WP_013046960.1">
    <property type="nucleotide sequence ID" value="NC_014010.1"/>
</dbReference>
<evidence type="ECO:0000259" key="1">
    <source>
        <dbReference type="PROSITE" id="PS50042"/>
    </source>
</evidence>
<dbReference type="HOGENOM" id="CLU_075053_16_4_5"/>